<proteinExistence type="inferred from homology"/>
<feature type="signal peptide" evidence="4">
    <location>
        <begin position="1"/>
        <end position="16"/>
    </location>
</feature>
<keyword evidence="3" id="KW-0175">Coiled coil</keyword>
<evidence type="ECO:0000256" key="3">
    <source>
        <dbReference type="SAM" id="Coils"/>
    </source>
</evidence>
<dbReference type="InterPro" id="IPR003423">
    <property type="entry name" value="OMP_efflux"/>
</dbReference>
<dbReference type="InterPro" id="IPR028351">
    <property type="entry name" value="CyaE"/>
</dbReference>
<evidence type="ECO:0000256" key="4">
    <source>
        <dbReference type="SAM" id="SignalP"/>
    </source>
</evidence>
<keyword evidence="2" id="KW-0998">Cell outer membrane</keyword>
<keyword evidence="2" id="KW-0204">Cytolysis</keyword>
<dbReference type="PIRSF" id="PIRSF001892">
    <property type="entry name" value="CyaE"/>
    <property type="match status" value="1"/>
</dbReference>
<comment type="caution">
    <text evidence="5">The sequence shown here is derived from an EMBL/GenBank/DDBJ whole genome shotgun (WGS) entry which is preliminary data.</text>
</comment>
<evidence type="ECO:0000256" key="2">
    <source>
        <dbReference type="PIRNR" id="PIRNR001892"/>
    </source>
</evidence>
<keyword evidence="2" id="KW-0472">Membrane</keyword>
<evidence type="ECO:0000313" key="6">
    <source>
        <dbReference type="Proteomes" id="UP001204851"/>
    </source>
</evidence>
<feature type="coiled-coil region" evidence="3">
    <location>
        <begin position="154"/>
        <end position="210"/>
    </location>
</feature>
<keyword evidence="2" id="KW-0813">Transport</keyword>
<dbReference type="SUPFAM" id="SSF56954">
    <property type="entry name" value="Outer membrane efflux proteins (OEP)"/>
    <property type="match status" value="1"/>
</dbReference>
<dbReference type="RefSeq" id="WP_252771567.1">
    <property type="nucleotide sequence ID" value="NZ_JAMXMC010000012.1"/>
</dbReference>
<organism evidence="5 6">
    <name type="scientific">Ideonella oryzae</name>
    <dbReference type="NCBI Taxonomy" id="2937441"/>
    <lineage>
        <taxon>Bacteria</taxon>
        <taxon>Pseudomonadati</taxon>
        <taxon>Pseudomonadota</taxon>
        <taxon>Betaproteobacteria</taxon>
        <taxon>Burkholderiales</taxon>
        <taxon>Sphaerotilaceae</taxon>
        <taxon>Ideonella</taxon>
    </lineage>
</organism>
<name>A0ABT1BRC5_9BURK</name>
<dbReference type="Pfam" id="PF02321">
    <property type="entry name" value="OEP"/>
    <property type="match status" value="2"/>
</dbReference>
<dbReference type="PANTHER" id="PTHR30203">
    <property type="entry name" value="OUTER MEMBRANE CATION EFFLUX PROTEIN"/>
    <property type="match status" value="1"/>
</dbReference>
<accession>A0ABT1BRC5</accession>
<comment type="function">
    <text evidence="2">CyaE is necessary for transport of calmodulin-sensitive adenylate cyclase-hemolysin (cyclolysin).</text>
</comment>
<comment type="similarity">
    <text evidence="1 2">Belongs to the outer membrane factor (OMF) (TC 1.B.17) family.</text>
</comment>
<comment type="subcellular location">
    <subcellularLocation>
        <location evidence="2">Cell outer membrane</location>
        <topology evidence="2">Peripheral membrane protein</topology>
    </subcellularLocation>
</comment>
<feature type="chain" id="PRO_5046624389" description="Protein CyaE" evidence="4">
    <location>
        <begin position="17"/>
        <end position="450"/>
    </location>
</feature>
<evidence type="ECO:0000256" key="1">
    <source>
        <dbReference type="ARBA" id="ARBA00007613"/>
    </source>
</evidence>
<protein>
    <recommendedName>
        <fullName evidence="2">Protein CyaE</fullName>
    </recommendedName>
</protein>
<dbReference type="Proteomes" id="UP001204851">
    <property type="component" value="Unassembled WGS sequence"/>
</dbReference>
<evidence type="ECO:0000313" key="5">
    <source>
        <dbReference type="EMBL" id="MCO5978735.1"/>
    </source>
</evidence>
<keyword evidence="4" id="KW-0732">Signal</keyword>
<keyword evidence="6" id="KW-1185">Reference proteome</keyword>
<dbReference type="EMBL" id="JAMXMC010000012">
    <property type="protein sequence ID" value="MCO5978735.1"/>
    <property type="molecule type" value="Genomic_DNA"/>
</dbReference>
<gene>
    <name evidence="5" type="ORF">M0L44_18720</name>
</gene>
<dbReference type="InterPro" id="IPR010131">
    <property type="entry name" value="MdtP/NodT-like"/>
</dbReference>
<dbReference type="PANTHER" id="PTHR30203:SF29">
    <property type="entry name" value="PROTEIN CYAE"/>
    <property type="match status" value="1"/>
</dbReference>
<dbReference type="Gene3D" id="1.20.1600.10">
    <property type="entry name" value="Outer membrane efflux proteins (OEP)"/>
    <property type="match status" value="1"/>
</dbReference>
<keyword evidence="2" id="KW-0354">Hemolysis</keyword>
<reference evidence="5 6" key="1">
    <citation type="submission" date="2022-06" db="EMBL/GenBank/DDBJ databases">
        <title>Ideonella sp. NS12-5 Genome sequencing and assembly.</title>
        <authorList>
            <person name="Jung Y."/>
        </authorList>
    </citation>
    <scope>NUCLEOTIDE SEQUENCE [LARGE SCALE GENOMIC DNA]</scope>
    <source>
        <strain evidence="5 6">NS12-5</strain>
    </source>
</reference>
<sequence>MSLATSLFASLNTAMAAPQTTPAWPADHEYTLPELVDLALQENPGTRMAQAGTRNAALGQDMAAASYLPRLNATIAAGRQSFTNSQQAAGLDAHGGGSVTGTLSALSLHWLLYDFGQRDAVVASSQALSTAAQWGETGERLAITHEVCLAFYAFQAAQERLRTAQQALDNAQEIQLAAQARRQGGVGTVLELAQAQQATAQARLARVRAQGALQDAEAALTNAIGLPPAHGPRIASLSPQPLGPDTLPTVDALIDEALSRRADVAAAHATLQASQHAVEAAEADYRPKVFLSATGAYASGDLGVSAIPGIGQQLPTLNVQGQRWSSTVLLGLSIPLYDGQVRDNALQQARNNADRAEAGWQRSRLEAARQVVTARNALATSLAACDAAQTLLSTSQTFYDASLDAYRHGVGSLTATVAAQTQLAEARLAVAEAYYGARSAAANLAFATGQ</sequence>